<protein>
    <recommendedName>
        <fullName evidence="2">FAD-dependent oxidoreductase domain-containing protein 1</fullName>
    </recommendedName>
</protein>
<dbReference type="GO" id="GO:0016491">
    <property type="term" value="F:oxidoreductase activity"/>
    <property type="evidence" value="ECO:0007669"/>
    <property type="project" value="UniProtKB-KW"/>
</dbReference>
<evidence type="ECO:0000313" key="6">
    <source>
        <dbReference type="Proteomes" id="UP001249851"/>
    </source>
</evidence>
<sequence length="383" mass="42691">MPSIVNPVNHVICCDADLWDWSCKYEKASTVLAVAGIRQQFSVLENIQMSKFSFQFLSDIDQFLAIEGCDPPDIQLQKLGYMFLASKESEQTLRENHALQSKHGCHVLLLSPDELSLRYPWMNTDGVALASLGADCEGYLDPWSLLNAFKRKSMSLGVDYITGEATDFIQDQNGKISGVQVATGSPPKQTEVIHCGVLVNAAGPSAGYVAKKLGIDLPIEPRKRSVYVLDCPRAPAKDAMPFIIDYSGVYLRHEGCRFIAGGPVEEDWESSDFEVDYDLFYERYWQKLAYRIPAFECLKVQSAWAGHYEYNTLDQNAIIGRHPQIANLIFVNGFSGHGLMQSPAAGRAVSEIVLDGKFQTIDLTALGFERFLTNTPVREKNII</sequence>
<dbReference type="InterPro" id="IPR036188">
    <property type="entry name" value="FAD/NAD-bd_sf"/>
</dbReference>
<feature type="domain" description="FAD dependent oxidoreductase" evidence="4">
    <location>
        <begin position="35"/>
        <end position="351"/>
    </location>
</feature>
<dbReference type="GO" id="GO:0005739">
    <property type="term" value="C:mitochondrion"/>
    <property type="evidence" value="ECO:0007669"/>
    <property type="project" value="GOC"/>
</dbReference>
<dbReference type="Pfam" id="PF01266">
    <property type="entry name" value="DAO"/>
    <property type="match status" value="1"/>
</dbReference>
<keyword evidence="6" id="KW-1185">Reference proteome</keyword>
<dbReference type="PANTHER" id="PTHR13847">
    <property type="entry name" value="SARCOSINE DEHYDROGENASE-RELATED"/>
    <property type="match status" value="1"/>
</dbReference>
<evidence type="ECO:0000313" key="5">
    <source>
        <dbReference type="EMBL" id="KAK2565912.1"/>
    </source>
</evidence>
<dbReference type="Gene3D" id="3.50.50.60">
    <property type="entry name" value="FAD/NAD(P)-binding domain"/>
    <property type="match status" value="1"/>
</dbReference>
<dbReference type="Gene3D" id="3.30.9.10">
    <property type="entry name" value="D-Amino Acid Oxidase, subunit A, domain 2"/>
    <property type="match status" value="1"/>
</dbReference>
<organism evidence="5 6">
    <name type="scientific">Acropora cervicornis</name>
    <name type="common">Staghorn coral</name>
    <dbReference type="NCBI Taxonomy" id="6130"/>
    <lineage>
        <taxon>Eukaryota</taxon>
        <taxon>Metazoa</taxon>
        <taxon>Cnidaria</taxon>
        <taxon>Anthozoa</taxon>
        <taxon>Hexacorallia</taxon>
        <taxon>Scleractinia</taxon>
        <taxon>Astrocoeniina</taxon>
        <taxon>Acroporidae</taxon>
        <taxon>Acropora</taxon>
    </lineage>
</organism>
<evidence type="ECO:0000256" key="2">
    <source>
        <dbReference type="ARBA" id="ARBA00039785"/>
    </source>
</evidence>
<dbReference type="InterPro" id="IPR006076">
    <property type="entry name" value="FAD-dep_OxRdtase"/>
</dbReference>
<dbReference type="AlphaFoldDB" id="A0AAD9QQZ3"/>
<keyword evidence="1" id="KW-0560">Oxidoreductase</keyword>
<dbReference type="PANTHER" id="PTHR13847:SF287">
    <property type="entry name" value="FAD-DEPENDENT OXIDOREDUCTASE DOMAIN-CONTAINING PROTEIN 1"/>
    <property type="match status" value="1"/>
</dbReference>
<dbReference type="SUPFAM" id="SSF51905">
    <property type="entry name" value="FAD/NAD(P)-binding domain"/>
    <property type="match status" value="1"/>
</dbReference>
<gene>
    <name evidence="5" type="ORF">P5673_010213</name>
</gene>
<accession>A0AAD9QQZ3</accession>
<proteinExistence type="predicted"/>
<evidence type="ECO:0000256" key="3">
    <source>
        <dbReference type="ARBA" id="ARBA00046185"/>
    </source>
</evidence>
<evidence type="ECO:0000259" key="4">
    <source>
        <dbReference type="Pfam" id="PF01266"/>
    </source>
</evidence>
<comment type="function">
    <text evidence="3">Required for the assembly of the mitochondrial membrane respiratory chain NADH dehydrogenase (Complex I). Involved in mid-late stages of complex I assembly.</text>
</comment>
<evidence type="ECO:0000256" key="1">
    <source>
        <dbReference type="ARBA" id="ARBA00023002"/>
    </source>
</evidence>
<comment type="caution">
    <text evidence="5">The sequence shown here is derived from an EMBL/GenBank/DDBJ whole genome shotgun (WGS) entry which is preliminary data.</text>
</comment>
<reference evidence="5" key="2">
    <citation type="journal article" date="2023" name="Science">
        <title>Genomic signatures of disease resistance in endangered staghorn corals.</title>
        <authorList>
            <person name="Vollmer S.V."/>
            <person name="Selwyn J.D."/>
            <person name="Despard B.A."/>
            <person name="Roesel C.L."/>
        </authorList>
    </citation>
    <scope>NUCLEOTIDE SEQUENCE</scope>
    <source>
        <strain evidence="5">K2</strain>
    </source>
</reference>
<dbReference type="EMBL" id="JARQWQ010000018">
    <property type="protein sequence ID" value="KAK2565912.1"/>
    <property type="molecule type" value="Genomic_DNA"/>
</dbReference>
<dbReference type="GO" id="GO:0032981">
    <property type="term" value="P:mitochondrial respiratory chain complex I assembly"/>
    <property type="evidence" value="ECO:0007669"/>
    <property type="project" value="TreeGrafter"/>
</dbReference>
<name>A0AAD9QQZ3_ACRCE</name>
<reference evidence="5" key="1">
    <citation type="journal article" date="2023" name="G3 (Bethesda)">
        <title>Whole genome assembly and annotation of the endangered Caribbean coral Acropora cervicornis.</title>
        <authorList>
            <person name="Selwyn J.D."/>
            <person name="Vollmer S.V."/>
        </authorList>
    </citation>
    <scope>NUCLEOTIDE SEQUENCE</scope>
    <source>
        <strain evidence="5">K2</strain>
    </source>
</reference>
<dbReference type="Proteomes" id="UP001249851">
    <property type="component" value="Unassembled WGS sequence"/>
</dbReference>